<evidence type="ECO:0000256" key="8">
    <source>
        <dbReference type="ARBA" id="ARBA00023186"/>
    </source>
</evidence>
<comment type="caution">
    <text evidence="12">The sequence shown here is derived from an EMBL/GenBank/DDBJ whole genome shotgun (WGS) entry which is preliminary data.</text>
</comment>
<dbReference type="InterPro" id="IPR028055">
    <property type="entry name" value="YidC/Oxa/ALB_C"/>
</dbReference>
<protein>
    <submittedName>
        <fullName evidence="12">Preprotein translocase subunit YidC</fullName>
    </submittedName>
</protein>
<dbReference type="GO" id="GO:0005886">
    <property type="term" value="C:plasma membrane"/>
    <property type="evidence" value="ECO:0007669"/>
    <property type="project" value="UniProtKB-SubCell"/>
</dbReference>
<keyword evidence="8" id="KW-0143">Chaperone</keyword>
<sequence>MGELFFTLLYQPLYNLLIVIYNFLPWGGAGLAIIVLTIIVKGLLLPLTFKSLKAQKELQEIQPKIAEIKEQYKDDIEVMAKELMAVYKTHNVNPFASCLPTIVQLFVFLALYQALSAGIGTINSEFLYSAVANPGTMNHIFLGIDLGKVSIPLAILAALMQYLQAKQMITRRPPKAAQGSSASLDEDMAASMNKMLVTFLPLMMLVIGSTTLAGGLTLYIFVSTLFTYALYSVFLRPKPTVK</sequence>
<dbReference type="PANTHER" id="PTHR12428:SF65">
    <property type="entry name" value="CYTOCHROME C OXIDASE ASSEMBLY PROTEIN COX18, MITOCHONDRIAL"/>
    <property type="match status" value="1"/>
</dbReference>
<dbReference type="GO" id="GO:0015031">
    <property type="term" value="P:protein transport"/>
    <property type="evidence" value="ECO:0007669"/>
    <property type="project" value="UniProtKB-KW"/>
</dbReference>
<dbReference type="EMBL" id="LCRD01000021">
    <property type="protein sequence ID" value="KKW30143.1"/>
    <property type="molecule type" value="Genomic_DNA"/>
</dbReference>
<accession>A0A0G1XFX7</accession>
<evidence type="ECO:0000313" key="12">
    <source>
        <dbReference type="EMBL" id="KKW30143.1"/>
    </source>
</evidence>
<keyword evidence="4 9" id="KW-0812">Transmembrane</keyword>
<dbReference type="GO" id="GO:0051205">
    <property type="term" value="P:protein insertion into membrane"/>
    <property type="evidence" value="ECO:0007669"/>
    <property type="project" value="TreeGrafter"/>
</dbReference>
<name>A0A0G1XFX7_9BACT</name>
<dbReference type="Pfam" id="PF02096">
    <property type="entry name" value="60KD_IMP"/>
    <property type="match status" value="1"/>
</dbReference>
<evidence type="ECO:0000256" key="7">
    <source>
        <dbReference type="ARBA" id="ARBA00023136"/>
    </source>
</evidence>
<evidence type="ECO:0000256" key="3">
    <source>
        <dbReference type="ARBA" id="ARBA00022475"/>
    </source>
</evidence>
<dbReference type="Proteomes" id="UP000034846">
    <property type="component" value="Unassembled WGS sequence"/>
</dbReference>
<evidence type="ECO:0000256" key="6">
    <source>
        <dbReference type="ARBA" id="ARBA00022989"/>
    </source>
</evidence>
<dbReference type="InterPro" id="IPR001708">
    <property type="entry name" value="YidC/ALB3/OXA1/COX18"/>
</dbReference>
<evidence type="ECO:0000256" key="5">
    <source>
        <dbReference type="ARBA" id="ARBA00022927"/>
    </source>
</evidence>
<proteinExistence type="inferred from homology"/>
<keyword evidence="5" id="KW-0653">Protein transport</keyword>
<keyword evidence="2" id="KW-0813">Transport</keyword>
<dbReference type="GO" id="GO:0032977">
    <property type="term" value="F:membrane insertase activity"/>
    <property type="evidence" value="ECO:0007669"/>
    <property type="project" value="InterPro"/>
</dbReference>
<evidence type="ECO:0000256" key="10">
    <source>
        <dbReference type="SAM" id="Phobius"/>
    </source>
</evidence>
<evidence type="ECO:0000259" key="11">
    <source>
        <dbReference type="Pfam" id="PF02096"/>
    </source>
</evidence>
<feature type="transmembrane region" description="Helical" evidence="10">
    <location>
        <begin position="98"/>
        <end position="120"/>
    </location>
</feature>
<keyword evidence="3" id="KW-1003">Cell membrane</keyword>
<evidence type="ECO:0000256" key="9">
    <source>
        <dbReference type="RuleBase" id="RU003945"/>
    </source>
</evidence>
<dbReference type="CDD" id="cd20070">
    <property type="entry name" value="5TM_YidC_Alb3"/>
    <property type="match status" value="1"/>
</dbReference>
<comment type="subcellular location">
    <subcellularLocation>
        <location evidence="1">Cell membrane</location>
        <topology evidence="1">Multi-pass membrane protein</topology>
    </subcellularLocation>
    <subcellularLocation>
        <location evidence="9">Membrane</location>
        <topology evidence="9">Multi-pass membrane protein</topology>
    </subcellularLocation>
</comment>
<feature type="domain" description="Membrane insertase YidC/Oxa/ALB C-terminal" evidence="11">
    <location>
        <begin position="30"/>
        <end position="229"/>
    </location>
</feature>
<feature type="transmembrane region" description="Helical" evidence="10">
    <location>
        <begin position="195"/>
        <end position="212"/>
    </location>
</feature>
<reference evidence="12 13" key="1">
    <citation type="journal article" date="2015" name="Nature">
        <title>rRNA introns, odd ribosomes, and small enigmatic genomes across a large radiation of phyla.</title>
        <authorList>
            <person name="Brown C.T."/>
            <person name="Hug L.A."/>
            <person name="Thomas B.C."/>
            <person name="Sharon I."/>
            <person name="Castelle C.J."/>
            <person name="Singh A."/>
            <person name="Wilkins M.J."/>
            <person name="Williams K.H."/>
            <person name="Banfield J.F."/>
        </authorList>
    </citation>
    <scope>NUCLEOTIDE SEQUENCE [LARGE SCALE GENOMIC DNA]</scope>
</reference>
<evidence type="ECO:0000256" key="4">
    <source>
        <dbReference type="ARBA" id="ARBA00022692"/>
    </source>
</evidence>
<keyword evidence="7 10" id="KW-0472">Membrane</keyword>
<evidence type="ECO:0000256" key="2">
    <source>
        <dbReference type="ARBA" id="ARBA00022448"/>
    </source>
</evidence>
<dbReference type="NCBIfam" id="TIGR03592">
    <property type="entry name" value="yidC_oxa1_cterm"/>
    <property type="match status" value="1"/>
</dbReference>
<evidence type="ECO:0000256" key="1">
    <source>
        <dbReference type="ARBA" id="ARBA00004651"/>
    </source>
</evidence>
<dbReference type="AlphaFoldDB" id="A0A0G1XFX7"/>
<feature type="transmembrane region" description="Helical" evidence="10">
    <location>
        <begin position="218"/>
        <end position="235"/>
    </location>
</feature>
<comment type="similarity">
    <text evidence="9">Belongs to the OXA1/ALB3/YidC family.</text>
</comment>
<feature type="transmembrane region" description="Helical" evidence="10">
    <location>
        <begin position="20"/>
        <end position="44"/>
    </location>
</feature>
<dbReference type="InterPro" id="IPR047196">
    <property type="entry name" value="YidC_ALB_C"/>
</dbReference>
<keyword evidence="6 10" id="KW-1133">Transmembrane helix</keyword>
<organism evidence="12 13">
    <name type="scientific">Candidatus Uhrbacteria bacterium GW2011_GWD2_52_7</name>
    <dbReference type="NCBI Taxonomy" id="1618989"/>
    <lineage>
        <taxon>Bacteria</taxon>
        <taxon>Candidatus Uhriibacteriota</taxon>
    </lineage>
</organism>
<gene>
    <name evidence="12" type="ORF">UY72_C0021G0007</name>
</gene>
<evidence type="ECO:0000313" key="13">
    <source>
        <dbReference type="Proteomes" id="UP000034846"/>
    </source>
</evidence>
<feature type="transmembrane region" description="Helical" evidence="10">
    <location>
        <begin position="140"/>
        <end position="163"/>
    </location>
</feature>
<dbReference type="PANTHER" id="PTHR12428">
    <property type="entry name" value="OXA1"/>
    <property type="match status" value="1"/>
</dbReference>